<dbReference type="InterPro" id="IPR010131">
    <property type="entry name" value="MdtP/NodT-like"/>
</dbReference>
<dbReference type="SUPFAM" id="SSF56954">
    <property type="entry name" value="Outer membrane efflux proteins (OEP)"/>
    <property type="match status" value="1"/>
</dbReference>
<comment type="caution">
    <text evidence="3">The sequence shown here is derived from an EMBL/GenBank/DDBJ whole genome shotgun (WGS) entry which is preliminary data.</text>
</comment>
<reference evidence="3 4" key="1">
    <citation type="submission" date="2019-11" db="EMBL/GenBank/DDBJ databases">
        <title>Type strains purchased from KCTC, JCM and DSMZ.</title>
        <authorList>
            <person name="Lu H."/>
        </authorList>
    </citation>
    <scope>NUCLEOTIDE SEQUENCE [LARGE SCALE GENOMIC DNA]</scope>
    <source>
        <strain evidence="3 4">JCM 31587</strain>
    </source>
</reference>
<dbReference type="Pfam" id="PF02321">
    <property type="entry name" value="OEP"/>
    <property type="match status" value="2"/>
</dbReference>
<keyword evidence="2" id="KW-0175">Coiled coil</keyword>
<protein>
    <recommendedName>
        <fullName evidence="5">TolC family protein</fullName>
    </recommendedName>
</protein>
<dbReference type="Proteomes" id="UP000472320">
    <property type="component" value="Unassembled WGS sequence"/>
</dbReference>
<dbReference type="InterPro" id="IPR003423">
    <property type="entry name" value="OMP_efflux"/>
</dbReference>
<evidence type="ECO:0000313" key="4">
    <source>
        <dbReference type="Proteomes" id="UP000472320"/>
    </source>
</evidence>
<evidence type="ECO:0000256" key="2">
    <source>
        <dbReference type="SAM" id="Coils"/>
    </source>
</evidence>
<name>A0A6L6QKV8_9BURK</name>
<accession>A0A6L6QKV8</accession>
<sequence>MGLLPVAPRAPPYVRRGGRCRSAGNRNMGGTVACRLPCRPTCPRAADSGGATLMKRLLPSLLLLPWLNVNAQQLMRLSEQQALSLALQQHWDYRQRAIALRGAEADAVQAAAAPNPALTFSTANINPHTGIGAGPLADKAVDSILRVDQLIERGGKRELRSDAAQQRVVAAAADRADTRRTLERDVRQAYADLLASQERQRVLAEVAALQEQSLAVARKRREAGDLAEVEVARLQLEVQRAQNDLNAAALQHRTASYALAQQIGLALPLPELQASDSWDNALPFMHEAAGAPCEERADVQASRARLTAADRGLALAQAARTRDISVGLQAEHFPVSPAHPQGTGNSFGFSVQIPLFVRYNNEGEIRSALAAQDAATLALDKARTQACSEAMQSSQQLMTSQQRAAVFQGQLLAAARHVAETAEFAFEHGALSVTDVLDARRSYRMTQLDGIDARADYLKALAAWRATHTFDLP</sequence>
<dbReference type="OrthoDB" id="9763626at2"/>
<proteinExistence type="inferred from homology"/>
<organism evidence="3 4">
    <name type="scientific">Massilia eburnea</name>
    <dbReference type="NCBI Taxonomy" id="1776165"/>
    <lineage>
        <taxon>Bacteria</taxon>
        <taxon>Pseudomonadati</taxon>
        <taxon>Pseudomonadota</taxon>
        <taxon>Betaproteobacteria</taxon>
        <taxon>Burkholderiales</taxon>
        <taxon>Oxalobacteraceae</taxon>
        <taxon>Telluria group</taxon>
        <taxon>Massilia</taxon>
    </lineage>
</organism>
<dbReference type="AlphaFoldDB" id="A0A6L6QKV8"/>
<dbReference type="PANTHER" id="PTHR30203">
    <property type="entry name" value="OUTER MEMBRANE CATION EFFLUX PROTEIN"/>
    <property type="match status" value="1"/>
</dbReference>
<comment type="similarity">
    <text evidence="1">Belongs to the outer membrane factor (OMF) (TC 1.B.17) family.</text>
</comment>
<evidence type="ECO:0000256" key="1">
    <source>
        <dbReference type="ARBA" id="ARBA00007613"/>
    </source>
</evidence>
<dbReference type="GO" id="GO:0015562">
    <property type="term" value="F:efflux transmembrane transporter activity"/>
    <property type="evidence" value="ECO:0007669"/>
    <property type="project" value="InterPro"/>
</dbReference>
<feature type="coiled-coil region" evidence="2">
    <location>
        <begin position="224"/>
        <end position="251"/>
    </location>
</feature>
<evidence type="ECO:0000313" key="3">
    <source>
        <dbReference type="EMBL" id="MTW12760.1"/>
    </source>
</evidence>
<keyword evidence="4" id="KW-1185">Reference proteome</keyword>
<dbReference type="EMBL" id="WNKX01000016">
    <property type="protein sequence ID" value="MTW12760.1"/>
    <property type="molecule type" value="Genomic_DNA"/>
</dbReference>
<evidence type="ECO:0008006" key="5">
    <source>
        <dbReference type="Google" id="ProtNLM"/>
    </source>
</evidence>
<dbReference type="Gene3D" id="1.20.1600.10">
    <property type="entry name" value="Outer membrane efflux proteins (OEP)"/>
    <property type="match status" value="1"/>
</dbReference>
<dbReference type="PANTHER" id="PTHR30203:SF30">
    <property type="entry name" value="OUTER MEMBRANE PROTEIN-RELATED"/>
    <property type="match status" value="1"/>
</dbReference>
<gene>
    <name evidence="3" type="ORF">GM658_19310</name>
</gene>